<dbReference type="GO" id="GO:0043094">
    <property type="term" value="P:metabolic compound salvage"/>
    <property type="evidence" value="ECO:0007669"/>
    <property type="project" value="InterPro"/>
</dbReference>
<reference evidence="7" key="1">
    <citation type="submission" date="2016-05" db="EMBL/GenBank/DDBJ databases">
        <title>Paenibacillus oryzae. sp. nov., isolated from the rice root.</title>
        <authorList>
            <person name="Zhang J."/>
            <person name="Zhang X."/>
        </authorList>
    </citation>
    <scope>NUCLEOTIDE SEQUENCE [LARGE SCALE GENOMIC DNA]</scope>
    <source>
        <strain evidence="7">KCTC13222</strain>
    </source>
</reference>
<evidence type="ECO:0000313" key="7">
    <source>
        <dbReference type="Proteomes" id="UP000093309"/>
    </source>
</evidence>
<dbReference type="InterPro" id="IPR017850">
    <property type="entry name" value="Alkaline_phosphatase_core_sf"/>
</dbReference>
<accession>A0A1C1A6X3</accession>
<evidence type="ECO:0000313" key="6">
    <source>
        <dbReference type="EMBL" id="OCT16310.1"/>
    </source>
</evidence>
<evidence type="ECO:0000259" key="5">
    <source>
        <dbReference type="Pfam" id="PF01676"/>
    </source>
</evidence>
<comment type="caution">
    <text evidence="6">The sequence shown here is derived from an EMBL/GenBank/DDBJ whole genome shotgun (WGS) entry which is preliminary data.</text>
</comment>
<evidence type="ECO:0000256" key="1">
    <source>
        <dbReference type="ARBA" id="ARBA00010373"/>
    </source>
</evidence>
<dbReference type="SUPFAM" id="SSF53649">
    <property type="entry name" value="Alkaline phosphatase-like"/>
    <property type="match status" value="1"/>
</dbReference>
<dbReference type="EMBL" id="LYPC01000011">
    <property type="protein sequence ID" value="OCT16310.1"/>
    <property type="molecule type" value="Genomic_DNA"/>
</dbReference>
<gene>
    <name evidence="6" type="ORF">A8709_02435</name>
</gene>
<keyword evidence="7" id="KW-1185">Reference proteome</keyword>
<dbReference type="PIRSF" id="PIRSF001491">
    <property type="entry name" value="Ppentomutase"/>
    <property type="match status" value="1"/>
</dbReference>
<dbReference type="InterPro" id="IPR010045">
    <property type="entry name" value="DeoB"/>
</dbReference>
<sequence length="405" mass="43986">MGRFVVVVLDSFGVGAMDDVALVRPQDVGANTCKHIMQKVSELRLPTLCQLGLMNALGEEIGENHFSSTAVYGVAELMHIGADSFYGHQEIMGTLPQEPLLQPFRDVKEEVAAALTRAGYRVSLVGVGEQTQLVAVNDSAVVGDNLETDLGQVYNVSGCLDAMSYEEIVQIGRVVRSVVKVSRVIAFGGEGVSFEQLMEAKSSKADGLYTGIDTPKSGLYEQGYRVTHLGYGVDPSVQVPTLLGLKGIEVSFIGKVGDIVDNREGRAFPGVETEALFEECLNEVQRIGHGFICLNIQETDLAGHAENAERYADRLQVSDRYLGKLLMMLHGDDLLIVTADHGNDPTIGHSHHTRERVPILIYKEGVQGIKLGCLPTLSDIGASVADYFRVERPENGHSFLTKLLN</sequence>
<keyword evidence="2" id="KW-0479">Metal-binding</keyword>
<dbReference type="STRING" id="512399.A8709_02435"/>
<evidence type="ECO:0000256" key="3">
    <source>
        <dbReference type="ARBA" id="ARBA00023211"/>
    </source>
</evidence>
<dbReference type="PANTHER" id="PTHR21110:SF0">
    <property type="entry name" value="PHOSPHOPENTOMUTASE"/>
    <property type="match status" value="1"/>
</dbReference>
<dbReference type="Gene3D" id="3.30.70.1250">
    <property type="entry name" value="Phosphopentomutase"/>
    <property type="match status" value="1"/>
</dbReference>
<dbReference type="RefSeq" id="WP_065851082.1">
    <property type="nucleotide sequence ID" value="NZ_LYPC01000011.1"/>
</dbReference>
<keyword evidence="4" id="KW-0413">Isomerase</keyword>
<evidence type="ECO:0000256" key="2">
    <source>
        <dbReference type="ARBA" id="ARBA00022723"/>
    </source>
</evidence>
<dbReference type="AlphaFoldDB" id="A0A1C1A6X3"/>
<dbReference type="InterPro" id="IPR006124">
    <property type="entry name" value="Metalloenzyme"/>
</dbReference>
<dbReference type="OrthoDB" id="9769930at2"/>
<evidence type="ECO:0000256" key="4">
    <source>
        <dbReference type="ARBA" id="ARBA00023235"/>
    </source>
</evidence>
<comment type="similarity">
    <text evidence="1">Belongs to the phosphopentomutase family.</text>
</comment>
<organism evidence="6 7">
    <name type="scientific">Paenibacillus pectinilyticus</name>
    <dbReference type="NCBI Taxonomy" id="512399"/>
    <lineage>
        <taxon>Bacteria</taxon>
        <taxon>Bacillati</taxon>
        <taxon>Bacillota</taxon>
        <taxon>Bacilli</taxon>
        <taxon>Bacillales</taxon>
        <taxon>Paenibacillaceae</taxon>
        <taxon>Paenibacillus</taxon>
    </lineage>
</organism>
<protein>
    <submittedName>
        <fullName evidence="6">Phosphopentomutase</fullName>
    </submittedName>
</protein>
<dbReference type="GO" id="GO:0008973">
    <property type="term" value="F:phosphopentomutase activity"/>
    <property type="evidence" value="ECO:0007669"/>
    <property type="project" value="InterPro"/>
</dbReference>
<dbReference type="NCBIfam" id="NF009049">
    <property type="entry name" value="PRK12383.1"/>
    <property type="match status" value="1"/>
</dbReference>
<proteinExistence type="inferred from homology"/>
<keyword evidence="3" id="KW-0464">Manganese</keyword>
<dbReference type="GO" id="GO:0005829">
    <property type="term" value="C:cytosol"/>
    <property type="evidence" value="ECO:0007669"/>
    <property type="project" value="TreeGrafter"/>
</dbReference>
<dbReference type="PANTHER" id="PTHR21110">
    <property type="entry name" value="PHOSPHOPENTOMUTASE"/>
    <property type="match status" value="1"/>
</dbReference>
<feature type="domain" description="Metalloenzyme" evidence="5">
    <location>
        <begin position="3"/>
        <end position="391"/>
    </location>
</feature>
<dbReference type="Proteomes" id="UP000093309">
    <property type="component" value="Unassembled WGS sequence"/>
</dbReference>
<dbReference type="GO" id="GO:0009117">
    <property type="term" value="P:nucleotide metabolic process"/>
    <property type="evidence" value="ECO:0007669"/>
    <property type="project" value="InterPro"/>
</dbReference>
<dbReference type="Pfam" id="PF01676">
    <property type="entry name" value="Metalloenzyme"/>
    <property type="match status" value="1"/>
</dbReference>
<dbReference type="InterPro" id="IPR024052">
    <property type="entry name" value="Phosphopentomutase_DeoB_cap_sf"/>
</dbReference>
<name>A0A1C1A6X3_9BACL</name>
<dbReference type="Gene3D" id="3.40.720.10">
    <property type="entry name" value="Alkaline Phosphatase, subunit A"/>
    <property type="match status" value="1"/>
</dbReference>
<dbReference type="GO" id="GO:0000287">
    <property type="term" value="F:magnesium ion binding"/>
    <property type="evidence" value="ECO:0007669"/>
    <property type="project" value="InterPro"/>
</dbReference>
<dbReference type="CDD" id="cd16009">
    <property type="entry name" value="PPM"/>
    <property type="match status" value="1"/>
</dbReference>